<dbReference type="eggNOG" id="COG1475">
    <property type="taxonomic scope" value="Bacteria"/>
</dbReference>
<dbReference type="Proteomes" id="UP000001739">
    <property type="component" value="Chromosome 1"/>
</dbReference>
<dbReference type="STRING" id="398527.Bphyt_1153"/>
<accession>B2T1V8</accession>
<dbReference type="Gene3D" id="3.90.1530.10">
    <property type="entry name" value="Conserved hypothetical protein from pyrococcus furiosus pfu- 392566-001, ParB domain"/>
    <property type="match status" value="1"/>
</dbReference>
<dbReference type="InterPro" id="IPR036086">
    <property type="entry name" value="ParB/Sulfiredoxin_sf"/>
</dbReference>
<dbReference type="EMBL" id="CP001052">
    <property type="protein sequence ID" value="ACD15569.1"/>
    <property type="molecule type" value="Genomic_DNA"/>
</dbReference>
<sequence length="379" mass="42337">MAKKQPQPANDIEIIAVKDLRLDALNPRLPTTVARTQEAMIDYLATTTSIEDLMSAIAENGYFPGEPLIAVKRDNEDLYDVVEGNRRLTAVILLNDPSRCSKPSTRMRELSDSVGDFDELPVVVRATRQEVLPYLGFRHITGVKQWEPLAKARYLKQLFDMTNTTAVPGDRYAEVANAIGSRRDHVKRNLDALAVYEVIEQQDFFEIDELGEESIKFSILSTALADENIASFVGSAVWDAAEQEYLPTNPIVDADALDVHKVRKLAEWCFKKDEKGKTVLGESRNLRQLAAVVSTSKALEALQNGASLEYSYRMTKGVDAEFLELLYEAEATVRRAVSMIASVDYAPEAVDVARTIFKNVRLIGTQLADKKPKDSEDEF</sequence>
<evidence type="ECO:0000313" key="1">
    <source>
        <dbReference type="EMBL" id="ACD15569.1"/>
    </source>
</evidence>
<dbReference type="HOGENOM" id="CLU_061563_0_0_4"/>
<name>B2T1V8_PARPJ</name>
<protein>
    <submittedName>
        <fullName evidence="1">Uncharacterized protein</fullName>
    </submittedName>
</protein>
<dbReference type="OrthoDB" id="8442375at2"/>
<evidence type="ECO:0000313" key="2">
    <source>
        <dbReference type="Proteomes" id="UP000001739"/>
    </source>
</evidence>
<dbReference type="SUPFAM" id="SSF110849">
    <property type="entry name" value="ParB/Sulfiredoxin"/>
    <property type="match status" value="1"/>
</dbReference>
<dbReference type="KEGG" id="bpy:Bphyt_1153"/>
<dbReference type="AlphaFoldDB" id="B2T1V8"/>
<dbReference type="RefSeq" id="WP_012432193.1">
    <property type="nucleotide sequence ID" value="NC_010681.1"/>
</dbReference>
<gene>
    <name evidence="1" type="ordered locus">Bphyt_1153</name>
</gene>
<organism evidence="1 2">
    <name type="scientific">Paraburkholderia phytofirmans (strain DSM 17436 / LMG 22146 / PsJN)</name>
    <name type="common">Burkholderia phytofirmans</name>
    <dbReference type="NCBI Taxonomy" id="398527"/>
    <lineage>
        <taxon>Bacteria</taxon>
        <taxon>Pseudomonadati</taxon>
        <taxon>Pseudomonadota</taxon>
        <taxon>Betaproteobacteria</taxon>
        <taxon>Burkholderiales</taxon>
        <taxon>Burkholderiaceae</taxon>
        <taxon>Paraburkholderia</taxon>
    </lineage>
</organism>
<proteinExistence type="predicted"/>
<reference evidence="1 2" key="1">
    <citation type="journal article" date="2011" name="J. Bacteriol.">
        <title>Complete genome sequence of the plant growth-promoting endophyte Burkholderia phytofirmans strain PsJN.</title>
        <authorList>
            <person name="Weilharter A."/>
            <person name="Mitter B."/>
            <person name="Shin M.V."/>
            <person name="Chain P.S."/>
            <person name="Nowak J."/>
            <person name="Sessitsch A."/>
        </authorList>
    </citation>
    <scope>NUCLEOTIDE SEQUENCE [LARGE SCALE GENOMIC DNA]</scope>
    <source>
        <strain evidence="2">DSM 17436 / LMG 22146 / PsJN</strain>
    </source>
</reference>